<evidence type="ECO:0000313" key="9">
    <source>
        <dbReference type="Proteomes" id="UP000654075"/>
    </source>
</evidence>
<evidence type="ECO:0000259" key="6">
    <source>
        <dbReference type="Pfam" id="PF00725"/>
    </source>
</evidence>
<sequence>MSSAWALCASRRAVRLSQYGLRPEALGSWSRCSSSSSASASAPVRLGVVGCGQMGAGIAIVAARHAQIEVVGLDAYPASLDRARQFMKDWADKEAKKGRMSSEEVVAFMGRVKFHELGDSAAMKAEVPRLDFVIEAVSENLDTKRAVFDALQSAGLRADSVLASNTSSISITKLAAQVERPERVIGMHFMNPVPVMPLVEVIRGLRTDQTTLDTTLNLVTAMKKEHSTSADRPGFIANRILMPYINEAVFALQEGVGTAEDIDKTLRLGTNVPMGPLTLADFIGLDTCLSIMQVLHRDLGDSKYRPAPLLVNYVEAGWLGKKTKRGFYAY</sequence>
<evidence type="ECO:0000313" key="8">
    <source>
        <dbReference type="EMBL" id="CAE8634652.1"/>
    </source>
</evidence>
<dbReference type="SUPFAM" id="SSF51735">
    <property type="entry name" value="NAD(P)-binding Rossmann-fold domains"/>
    <property type="match status" value="1"/>
</dbReference>
<comment type="pathway">
    <text evidence="1">Lipid metabolism; fatty acid beta-oxidation.</text>
</comment>
<feature type="binding site" evidence="5">
    <location>
        <position position="144"/>
    </location>
    <ligand>
        <name>NAD(+)</name>
        <dbReference type="ChEBI" id="CHEBI:57540"/>
    </ligand>
</feature>
<dbReference type="InterPro" id="IPR006176">
    <property type="entry name" value="3-OHacyl-CoA_DH_NAD-bd"/>
</dbReference>
<dbReference type="InterPro" id="IPR022694">
    <property type="entry name" value="3-OHacyl-CoA_DH"/>
</dbReference>
<evidence type="ECO:0008006" key="10">
    <source>
        <dbReference type="Google" id="ProtNLM"/>
    </source>
</evidence>
<dbReference type="InterPro" id="IPR008927">
    <property type="entry name" value="6-PGluconate_DH-like_C_sf"/>
</dbReference>
<dbReference type="PANTHER" id="PTHR48075">
    <property type="entry name" value="3-HYDROXYACYL-COA DEHYDROGENASE FAMILY PROTEIN"/>
    <property type="match status" value="1"/>
</dbReference>
<dbReference type="OrthoDB" id="5958943at2759"/>
<keyword evidence="3" id="KW-0560">Oxidoreductase</keyword>
<evidence type="ECO:0000256" key="1">
    <source>
        <dbReference type="ARBA" id="ARBA00005005"/>
    </source>
</evidence>
<feature type="binding site" evidence="5">
    <location>
        <begin position="50"/>
        <end position="55"/>
    </location>
    <ligand>
        <name>NAD(+)</name>
        <dbReference type="ChEBI" id="CHEBI:57540"/>
    </ligand>
</feature>
<dbReference type="InterPro" id="IPR006108">
    <property type="entry name" value="3HC_DH_C"/>
</dbReference>
<dbReference type="Pfam" id="PF00725">
    <property type="entry name" value="3HCDH"/>
    <property type="match status" value="1"/>
</dbReference>
<dbReference type="EMBL" id="CAJNNV010031098">
    <property type="protein sequence ID" value="CAE8634652.1"/>
    <property type="molecule type" value="Genomic_DNA"/>
</dbReference>
<proteinExistence type="inferred from homology"/>
<dbReference type="PANTHER" id="PTHR48075:SF5">
    <property type="entry name" value="3-HYDROXYBUTYRYL-COA DEHYDROGENASE"/>
    <property type="match status" value="1"/>
</dbReference>
<dbReference type="Pfam" id="PF02737">
    <property type="entry name" value="3HCDH_N"/>
    <property type="match status" value="1"/>
</dbReference>
<reference evidence="8" key="1">
    <citation type="submission" date="2021-02" db="EMBL/GenBank/DDBJ databases">
        <authorList>
            <person name="Dougan E. K."/>
            <person name="Rhodes N."/>
            <person name="Thang M."/>
            <person name="Chan C."/>
        </authorList>
    </citation>
    <scope>NUCLEOTIDE SEQUENCE</scope>
</reference>
<evidence type="ECO:0000256" key="4">
    <source>
        <dbReference type="PIRSR" id="PIRSR000105-1"/>
    </source>
</evidence>
<name>A0A813HAQ7_POLGL</name>
<evidence type="ECO:0000256" key="3">
    <source>
        <dbReference type="ARBA" id="ARBA00023002"/>
    </source>
</evidence>
<feature type="binding site" evidence="5">
    <location>
        <position position="139"/>
    </location>
    <ligand>
        <name>NAD(+)</name>
        <dbReference type="ChEBI" id="CHEBI:57540"/>
    </ligand>
</feature>
<dbReference type="InterPro" id="IPR013328">
    <property type="entry name" value="6PGD_dom2"/>
</dbReference>
<feature type="binding site" evidence="5">
    <location>
        <position position="322"/>
    </location>
    <ligand>
        <name>NAD(+)</name>
        <dbReference type="ChEBI" id="CHEBI:57540"/>
    </ligand>
</feature>
<evidence type="ECO:0000259" key="7">
    <source>
        <dbReference type="Pfam" id="PF02737"/>
    </source>
</evidence>
<dbReference type="GO" id="GO:0070403">
    <property type="term" value="F:NAD+ binding"/>
    <property type="evidence" value="ECO:0007669"/>
    <property type="project" value="InterPro"/>
</dbReference>
<feature type="domain" description="3-hydroxyacyl-CoA dehydrogenase NAD binding" evidence="7">
    <location>
        <begin position="46"/>
        <end position="225"/>
    </location>
</feature>
<gene>
    <name evidence="8" type="ORF">PGLA1383_LOCUS50300</name>
</gene>
<comment type="caution">
    <text evidence="8">The sequence shown here is derived from an EMBL/GenBank/DDBJ whole genome shotgun (WGS) entry which is preliminary data.</text>
</comment>
<evidence type="ECO:0000256" key="5">
    <source>
        <dbReference type="PIRSR" id="PIRSR000105-2"/>
    </source>
</evidence>
<dbReference type="SUPFAM" id="SSF48179">
    <property type="entry name" value="6-phosphogluconate dehydrogenase C-terminal domain-like"/>
    <property type="match status" value="1"/>
</dbReference>
<feature type="binding site" evidence="5">
    <location>
        <position position="74"/>
    </location>
    <ligand>
        <name>NAD(+)</name>
        <dbReference type="ChEBI" id="CHEBI:57540"/>
    </ligand>
</feature>
<dbReference type="Gene3D" id="3.40.50.720">
    <property type="entry name" value="NAD(P)-binding Rossmann-like Domain"/>
    <property type="match status" value="1"/>
</dbReference>
<dbReference type="GO" id="GO:0016616">
    <property type="term" value="F:oxidoreductase activity, acting on the CH-OH group of donors, NAD or NADP as acceptor"/>
    <property type="evidence" value="ECO:0007669"/>
    <property type="project" value="InterPro"/>
</dbReference>
<dbReference type="Proteomes" id="UP000654075">
    <property type="component" value="Unassembled WGS sequence"/>
</dbReference>
<feature type="site" description="Important for catalytic activity" evidence="4">
    <location>
        <position position="188"/>
    </location>
</feature>
<keyword evidence="5" id="KW-0520">NAD</keyword>
<feature type="domain" description="3-hydroxyacyl-CoA dehydrogenase C-terminal" evidence="6">
    <location>
        <begin position="234"/>
        <end position="330"/>
    </location>
</feature>
<comment type="similarity">
    <text evidence="2">Belongs to the 3-hydroxyacyl-CoA dehydrogenase family.</text>
</comment>
<dbReference type="Gene3D" id="1.10.1040.10">
    <property type="entry name" value="N-(1-d-carboxylethyl)-l-norvaline Dehydrogenase, domain 2"/>
    <property type="match status" value="1"/>
</dbReference>
<dbReference type="AlphaFoldDB" id="A0A813HAQ7"/>
<protein>
    <recommendedName>
        <fullName evidence="10">3-hydroxybutyryl-CoA dehydrogenase</fullName>
    </recommendedName>
</protein>
<accession>A0A813HAQ7</accession>
<dbReference type="InterPro" id="IPR036291">
    <property type="entry name" value="NAD(P)-bd_dom_sf"/>
</dbReference>
<dbReference type="GO" id="GO:0006631">
    <property type="term" value="P:fatty acid metabolic process"/>
    <property type="evidence" value="ECO:0007669"/>
    <property type="project" value="InterPro"/>
</dbReference>
<dbReference type="FunFam" id="3.40.50.720:FF:000009">
    <property type="entry name" value="Fatty oxidation complex, alpha subunit"/>
    <property type="match status" value="1"/>
</dbReference>
<evidence type="ECO:0000256" key="2">
    <source>
        <dbReference type="ARBA" id="ARBA00009463"/>
    </source>
</evidence>
<feature type="binding site" evidence="5">
    <location>
        <position position="167"/>
    </location>
    <ligand>
        <name>NAD(+)</name>
        <dbReference type="ChEBI" id="CHEBI:57540"/>
    </ligand>
</feature>
<keyword evidence="9" id="KW-1185">Reference proteome</keyword>
<organism evidence="8 9">
    <name type="scientific">Polarella glacialis</name>
    <name type="common">Dinoflagellate</name>
    <dbReference type="NCBI Taxonomy" id="89957"/>
    <lineage>
        <taxon>Eukaryota</taxon>
        <taxon>Sar</taxon>
        <taxon>Alveolata</taxon>
        <taxon>Dinophyceae</taxon>
        <taxon>Suessiales</taxon>
        <taxon>Suessiaceae</taxon>
        <taxon>Polarella</taxon>
    </lineage>
</organism>
<feature type="binding site" evidence="5">
    <location>
        <position position="191"/>
    </location>
    <ligand>
        <name>NAD(+)</name>
        <dbReference type="ChEBI" id="CHEBI:57540"/>
    </ligand>
</feature>
<dbReference type="PIRSF" id="PIRSF000105">
    <property type="entry name" value="HCDH"/>
    <property type="match status" value="1"/>
</dbReference>